<reference evidence="2 3" key="1">
    <citation type="journal article" date="2018" name="Nat. Ecol. Evol.">
        <title>Pezizomycetes genomes reveal the molecular basis of ectomycorrhizal truffle lifestyle.</title>
        <authorList>
            <person name="Murat C."/>
            <person name="Payen T."/>
            <person name="Noel B."/>
            <person name="Kuo A."/>
            <person name="Morin E."/>
            <person name="Chen J."/>
            <person name="Kohler A."/>
            <person name="Krizsan K."/>
            <person name="Balestrini R."/>
            <person name="Da Silva C."/>
            <person name="Montanini B."/>
            <person name="Hainaut M."/>
            <person name="Levati E."/>
            <person name="Barry K.W."/>
            <person name="Belfiori B."/>
            <person name="Cichocki N."/>
            <person name="Clum A."/>
            <person name="Dockter R.B."/>
            <person name="Fauchery L."/>
            <person name="Guy J."/>
            <person name="Iotti M."/>
            <person name="Le Tacon F."/>
            <person name="Lindquist E.A."/>
            <person name="Lipzen A."/>
            <person name="Malagnac F."/>
            <person name="Mello A."/>
            <person name="Molinier V."/>
            <person name="Miyauchi S."/>
            <person name="Poulain J."/>
            <person name="Riccioni C."/>
            <person name="Rubini A."/>
            <person name="Sitrit Y."/>
            <person name="Splivallo R."/>
            <person name="Traeger S."/>
            <person name="Wang M."/>
            <person name="Zifcakova L."/>
            <person name="Wipf D."/>
            <person name="Zambonelli A."/>
            <person name="Paolocci F."/>
            <person name="Nowrousian M."/>
            <person name="Ottonello S."/>
            <person name="Baldrian P."/>
            <person name="Spatafora J.W."/>
            <person name="Henrissat B."/>
            <person name="Nagy L.G."/>
            <person name="Aury J.M."/>
            <person name="Wincker P."/>
            <person name="Grigoriev I.V."/>
            <person name="Bonfante P."/>
            <person name="Martin F.M."/>
        </authorList>
    </citation>
    <scope>NUCLEOTIDE SEQUENCE [LARGE SCALE GENOMIC DNA]</scope>
    <source>
        <strain evidence="2 3">RN42</strain>
    </source>
</reference>
<gene>
    <name evidence="2" type="ORF">BJ508DRAFT_415287</name>
</gene>
<dbReference type="EMBL" id="ML119686">
    <property type="protein sequence ID" value="RPA80621.1"/>
    <property type="molecule type" value="Genomic_DNA"/>
</dbReference>
<evidence type="ECO:0000313" key="3">
    <source>
        <dbReference type="Proteomes" id="UP000275078"/>
    </source>
</evidence>
<feature type="compositionally biased region" description="Pro residues" evidence="1">
    <location>
        <begin position="81"/>
        <end position="95"/>
    </location>
</feature>
<feature type="compositionally biased region" description="Acidic residues" evidence="1">
    <location>
        <begin position="264"/>
        <end position="289"/>
    </location>
</feature>
<dbReference type="OrthoDB" id="27934at2759"/>
<dbReference type="Gene3D" id="6.10.140.1020">
    <property type="match status" value="1"/>
</dbReference>
<accession>A0A3N4I8W1</accession>
<feature type="compositionally biased region" description="Polar residues" evidence="1">
    <location>
        <begin position="133"/>
        <end position="155"/>
    </location>
</feature>
<organism evidence="2 3">
    <name type="scientific">Ascobolus immersus RN42</name>
    <dbReference type="NCBI Taxonomy" id="1160509"/>
    <lineage>
        <taxon>Eukaryota</taxon>
        <taxon>Fungi</taxon>
        <taxon>Dikarya</taxon>
        <taxon>Ascomycota</taxon>
        <taxon>Pezizomycotina</taxon>
        <taxon>Pezizomycetes</taxon>
        <taxon>Pezizales</taxon>
        <taxon>Ascobolaceae</taxon>
        <taxon>Ascobolus</taxon>
    </lineage>
</organism>
<evidence type="ECO:0008006" key="4">
    <source>
        <dbReference type="Google" id="ProtNLM"/>
    </source>
</evidence>
<dbReference type="PANTHER" id="PTHR28527:SF1">
    <property type="entry name" value="SWI5-DEPENDENT RECOMBINATION DNA REPAIR PROTEIN 1"/>
    <property type="match status" value="1"/>
</dbReference>
<evidence type="ECO:0000256" key="1">
    <source>
        <dbReference type="SAM" id="MobiDB-lite"/>
    </source>
</evidence>
<evidence type="ECO:0000313" key="2">
    <source>
        <dbReference type="EMBL" id="RPA80621.1"/>
    </source>
</evidence>
<sequence>MSEESESATAAVSSSSTLKRPLLPATPNASNTSHPPKRFRPSPALNKPFRSPLISKPKASPGTQTVQSSQDARSESATSKAPPPATPSRPPPSLPTPQHSNKPIRSINTPYQPSTSYLKHPSTPTPSAPLFSKSASASAPKRTPSSDSTDNSSKLDLNALQRKHASLSQLLRTERAKLDTLQQAIRIEASDEETRLDALIEKWKLAGRQAAELMFGIAKDRVGRNGGIFENKRDNGGFDQGYGWDEGGDGVDEEKRRRMLEEGGYLDENEALGGEDQEDEEEKEEEPEEFTMGKMLKIMGIGKEMLGWDSERNTWD</sequence>
<proteinExistence type="predicted"/>
<protein>
    <recommendedName>
        <fullName evidence="4">Swi5-domain-containing protein</fullName>
    </recommendedName>
</protein>
<dbReference type="AlphaFoldDB" id="A0A3N4I8W1"/>
<dbReference type="GO" id="GO:0006310">
    <property type="term" value="P:DNA recombination"/>
    <property type="evidence" value="ECO:0007669"/>
    <property type="project" value="TreeGrafter"/>
</dbReference>
<dbReference type="PANTHER" id="PTHR28527">
    <property type="entry name" value="MATING-TYPE SWITCHING PROTEIN SWI2-RELATED"/>
    <property type="match status" value="1"/>
</dbReference>
<feature type="region of interest" description="Disordered" evidence="1">
    <location>
        <begin position="1"/>
        <end position="160"/>
    </location>
</feature>
<name>A0A3N4I8W1_ASCIM</name>
<feature type="compositionally biased region" description="Polar residues" evidence="1">
    <location>
        <begin position="61"/>
        <end position="71"/>
    </location>
</feature>
<dbReference type="STRING" id="1160509.A0A3N4I8W1"/>
<dbReference type="Proteomes" id="UP000275078">
    <property type="component" value="Unassembled WGS sequence"/>
</dbReference>
<feature type="compositionally biased region" description="Polar residues" evidence="1">
    <location>
        <begin position="98"/>
        <end position="117"/>
    </location>
</feature>
<feature type="compositionally biased region" description="Low complexity" evidence="1">
    <location>
        <begin position="7"/>
        <end position="17"/>
    </location>
</feature>
<feature type="region of interest" description="Disordered" evidence="1">
    <location>
        <begin position="239"/>
        <end position="294"/>
    </location>
</feature>
<keyword evidence="3" id="KW-1185">Reference proteome</keyword>